<dbReference type="PANTHER" id="PTHR45737:SF6">
    <property type="entry name" value="VON WILLEBRAND FACTOR A DOMAIN-CONTAINING PROTEIN 5A"/>
    <property type="match status" value="1"/>
</dbReference>
<dbReference type="OMA" id="ANCPINA"/>
<dbReference type="EMBL" id="MKGL01000037">
    <property type="protein sequence ID" value="RNF10086.1"/>
    <property type="molecule type" value="Genomic_DNA"/>
</dbReference>
<evidence type="ECO:0000313" key="3">
    <source>
        <dbReference type="Proteomes" id="UP000283634"/>
    </source>
</evidence>
<comment type="caution">
    <text evidence="2">The sequence shown here is derived from an EMBL/GenBank/DDBJ whole genome shotgun (WGS) entry which is preliminary data.</text>
</comment>
<evidence type="ECO:0000259" key="1">
    <source>
        <dbReference type="Pfam" id="PF13768"/>
    </source>
</evidence>
<proteinExistence type="predicted"/>
<dbReference type="OrthoDB" id="273013at2759"/>
<evidence type="ECO:0000313" key="2">
    <source>
        <dbReference type="EMBL" id="RNF10086.1"/>
    </source>
</evidence>
<dbReference type="InterPro" id="IPR002035">
    <property type="entry name" value="VWF_A"/>
</dbReference>
<feature type="domain" description="VWFA" evidence="1">
    <location>
        <begin position="295"/>
        <end position="459"/>
    </location>
</feature>
<gene>
    <name evidence="2" type="ORF">TraAM80_01835</name>
</gene>
<dbReference type="PANTHER" id="PTHR45737">
    <property type="entry name" value="VON WILLEBRAND FACTOR A DOMAIN-CONTAINING PROTEIN 5A"/>
    <property type="match status" value="1"/>
</dbReference>
<dbReference type="Proteomes" id="UP000283634">
    <property type="component" value="Unassembled WGS sequence"/>
</dbReference>
<protein>
    <recommendedName>
        <fullName evidence="1">VWFA domain-containing protein</fullName>
    </recommendedName>
</protein>
<dbReference type="Gene3D" id="3.40.50.410">
    <property type="entry name" value="von Willebrand factor, type A domain"/>
    <property type="match status" value="1"/>
</dbReference>
<sequence>MALQHFAYSMSPNRSIGVLVAASFAPLTLRGCAVEVEVRGNCARVNVRYEYDNHTGKDQRVIAAYPLPTTWDLMGCRADYFGDSVLTEYAHTVPLRSSAEAGVAGLRGPMSDQTMWTVASQQLPWVVGVGSTVLIGATYHVPLDVTRWYGVVRIHLPAELFPEVKAPPPTTLDYASLFDMKVPARLPRGQTIQAKCDMFVPLSGAVRVRPVDAEPQTQVDYIGDSGFLLKYAAPFTTQMRDGFEIGCVVHGTAEPLRFFLAKDVGALVQDVDRHALTLMFTPHLEERRGCLTNAELVLVIDSHSHQSCEAMAYGISVGLRGLPDSVFLNVVVVGEKKDVCPWQRGAVPLREVQFDKLAAFIAETKLQAAKTGASHLRRTLREVMSQEAVSLCGPVPVGYVRHVVVLSDEGDSRHATEIIEIATRHRHNLCFSAVGLRSPGTLDAPTLRLLAEEGGGFYRDAADAAELPEALVEVLSQVVVPTLTDIVIRFDEPEVRLSTGNKMPAVAQGTQRFVHGLAPASLETLGVYVTGRVGATVVEYVGKGNMQDVIFTSEAELHNAFSIGLFHLAAASSRGRYLLDTRGVSALTLAEMEEVVRLSTTFLLPSPYTEMLQLRPTVDAQAQTPRSVVAMRYVPRSWTYAQTMKRYRRQRLADGLIDGRPTPLQSATQQQPQPMRTLLGVFKTSGACAALVRPPTSKEFIRAIVAEVAESVVAGPSLERLTALQAADGSFPLSPLLGISVGVSLDRLEREFPLVSFGTSEDFTAGMEYLRSHERFWATAIAVAAMELRSFAITAMAYRRALSFLGSHDDKGELLHHAREMLKQPPSVPCE</sequence>
<keyword evidence="3" id="KW-1185">Reference proteome</keyword>
<dbReference type="GeneID" id="40325768"/>
<dbReference type="InterPro" id="IPR036465">
    <property type="entry name" value="vWFA_dom_sf"/>
</dbReference>
<reference evidence="2 3" key="1">
    <citation type="journal article" date="2018" name="BMC Genomics">
        <title>Genomic comparison of Trypanosoma conorhini and Trypanosoma rangeli to Trypanosoma cruzi strains of high and low virulence.</title>
        <authorList>
            <person name="Bradwell K.R."/>
            <person name="Koparde V.N."/>
            <person name="Matveyev A.V."/>
            <person name="Serrano M.G."/>
            <person name="Alves J.M."/>
            <person name="Parikh H."/>
            <person name="Huang B."/>
            <person name="Lee V."/>
            <person name="Espinosa-Alvarez O."/>
            <person name="Ortiz P.A."/>
            <person name="Costa-Martins A.G."/>
            <person name="Teixeira M.M."/>
            <person name="Buck G.A."/>
        </authorList>
    </citation>
    <scope>NUCLEOTIDE SEQUENCE [LARGE SCALE GENOMIC DNA]</scope>
    <source>
        <strain evidence="2 3">AM80</strain>
    </source>
</reference>
<organism evidence="2 3">
    <name type="scientific">Trypanosoma rangeli</name>
    <dbReference type="NCBI Taxonomy" id="5698"/>
    <lineage>
        <taxon>Eukaryota</taxon>
        <taxon>Discoba</taxon>
        <taxon>Euglenozoa</taxon>
        <taxon>Kinetoplastea</taxon>
        <taxon>Metakinetoplastina</taxon>
        <taxon>Trypanosomatida</taxon>
        <taxon>Trypanosomatidae</taxon>
        <taxon>Trypanosoma</taxon>
        <taxon>Herpetosoma</taxon>
    </lineage>
</organism>
<dbReference type="RefSeq" id="XP_029241341.1">
    <property type="nucleotide sequence ID" value="XM_029378863.1"/>
</dbReference>
<accession>A0A422NXB2</accession>
<name>A0A422NXB2_TRYRA</name>
<dbReference type="VEuPathDB" id="TriTrypDB:TRSC58_00434"/>
<dbReference type="AlphaFoldDB" id="A0A422NXB2"/>
<dbReference type="Pfam" id="PF13768">
    <property type="entry name" value="VWA_3"/>
    <property type="match status" value="1"/>
</dbReference>